<keyword evidence="3" id="KW-1185">Reference proteome</keyword>
<dbReference type="EMBL" id="JANIDX010000011">
    <property type="protein sequence ID" value="MCX5620503.1"/>
    <property type="molecule type" value="Genomic_DNA"/>
</dbReference>
<dbReference type="Proteomes" id="UP001165575">
    <property type="component" value="Unassembled WGS sequence"/>
</dbReference>
<dbReference type="SUPFAM" id="SSF160719">
    <property type="entry name" value="gpW/gp25-like"/>
    <property type="match status" value="1"/>
</dbReference>
<dbReference type="RefSeq" id="WP_266137992.1">
    <property type="nucleotide sequence ID" value="NZ_JANIDX010000011.1"/>
</dbReference>
<gene>
    <name evidence="2" type="ORF">NQF89_08770</name>
</gene>
<sequence>MAGINAQTGKSMDDLDHVRQSIRDILTTPLGSRVLRRDYGSRLFELIDSGLNNGGIASIYQAVVTALAIWEPRFSVQNVQVVPSVGGISLSLTGVYKPNGQTLKLSGIDVSGGRQT</sequence>
<evidence type="ECO:0000313" key="3">
    <source>
        <dbReference type="Proteomes" id="UP001165575"/>
    </source>
</evidence>
<evidence type="ECO:0000259" key="1">
    <source>
        <dbReference type="Pfam" id="PF04965"/>
    </source>
</evidence>
<dbReference type="Pfam" id="PF04965">
    <property type="entry name" value="GPW_gp25"/>
    <property type="match status" value="1"/>
</dbReference>
<proteinExistence type="predicted"/>
<dbReference type="Gene3D" id="3.10.450.40">
    <property type="match status" value="1"/>
</dbReference>
<feature type="domain" description="IraD/Gp25-like" evidence="1">
    <location>
        <begin position="14"/>
        <end position="82"/>
    </location>
</feature>
<comment type="caution">
    <text evidence="2">The sequence shown here is derived from an EMBL/GenBank/DDBJ whole genome shotgun (WGS) entry which is preliminary data.</text>
</comment>
<name>A0ABT3WS42_9PROT</name>
<dbReference type="InterPro" id="IPR007048">
    <property type="entry name" value="IraD/Gp25-like"/>
</dbReference>
<accession>A0ABT3WS42</accession>
<protein>
    <submittedName>
        <fullName evidence="2">GPW/gp25 family protein</fullName>
    </submittedName>
</protein>
<organism evidence="2 3">
    <name type="scientific">Bombella pollinis</name>
    <dbReference type="NCBI Taxonomy" id="2967337"/>
    <lineage>
        <taxon>Bacteria</taxon>
        <taxon>Pseudomonadati</taxon>
        <taxon>Pseudomonadota</taxon>
        <taxon>Alphaproteobacteria</taxon>
        <taxon>Acetobacterales</taxon>
        <taxon>Acetobacteraceae</taxon>
        <taxon>Bombella</taxon>
    </lineage>
</organism>
<evidence type="ECO:0000313" key="2">
    <source>
        <dbReference type="EMBL" id="MCX5620503.1"/>
    </source>
</evidence>
<reference evidence="2 3" key="1">
    <citation type="submission" date="2022-07" db="EMBL/GenBank/DDBJ databases">
        <title>Bombella genomes.</title>
        <authorList>
            <person name="Harer L."/>
            <person name="Styblova S."/>
            <person name="Ehrmann M."/>
        </authorList>
    </citation>
    <scope>NUCLEOTIDE SEQUENCE [LARGE SCALE GENOMIC DNA]</scope>
    <source>
        <strain evidence="2 3">TMW 2.2556</strain>
    </source>
</reference>